<protein>
    <recommendedName>
        <fullName evidence="5">Urease accessory protein UreE</fullName>
    </recommendedName>
</protein>
<organism evidence="8 9">
    <name type="scientific">Pseudoroseicyclus tamaricis</name>
    <dbReference type="NCBI Taxonomy" id="2705421"/>
    <lineage>
        <taxon>Bacteria</taxon>
        <taxon>Pseudomonadati</taxon>
        <taxon>Pseudomonadota</taxon>
        <taxon>Alphaproteobacteria</taxon>
        <taxon>Rhodobacterales</taxon>
        <taxon>Paracoccaceae</taxon>
        <taxon>Pseudoroseicyclus</taxon>
    </lineage>
</organism>
<dbReference type="AlphaFoldDB" id="A0A6B2JUF7"/>
<keyword evidence="9" id="KW-1185">Reference proteome</keyword>
<evidence type="ECO:0000256" key="5">
    <source>
        <dbReference type="HAMAP-Rule" id="MF_00822"/>
    </source>
</evidence>
<dbReference type="SUPFAM" id="SSF69287">
    <property type="entry name" value="Urease metallochaperone UreE, N-terminal domain"/>
    <property type="match status" value="1"/>
</dbReference>
<dbReference type="GO" id="GO:0051082">
    <property type="term" value="F:unfolded protein binding"/>
    <property type="evidence" value="ECO:0007669"/>
    <property type="project" value="UniProtKB-UniRule"/>
</dbReference>
<dbReference type="InterPro" id="IPR036118">
    <property type="entry name" value="UreE_N_sf"/>
</dbReference>
<gene>
    <name evidence="5" type="primary">ureE</name>
    <name evidence="8" type="ORF">GZA08_02290</name>
</gene>
<dbReference type="SUPFAM" id="SSF69737">
    <property type="entry name" value="Urease metallochaperone UreE, C-terminal domain"/>
    <property type="match status" value="1"/>
</dbReference>
<dbReference type="Pfam" id="PF02814">
    <property type="entry name" value="UreE_N"/>
    <property type="match status" value="1"/>
</dbReference>
<evidence type="ECO:0000256" key="3">
    <source>
        <dbReference type="ARBA" id="ARBA00022596"/>
    </source>
</evidence>
<proteinExistence type="inferred from homology"/>
<evidence type="ECO:0000313" key="8">
    <source>
        <dbReference type="EMBL" id="NDU99803.1"/>
    </source>
</evidence>
<reference evidence="8 9" key="1">
    <citation type="submission" date="2020-02" db="EMBL/GenBank/DDBJ databases">
        <title>Pseudoroseicyclus tamarix, sp. nov., isolated from offshore sediment of a Tamarix chinensis forest.</title>
        <authorList>
            <person name="Gai Y."/>
        </authorList>
    </citation>
    <scope>NUCLEOTIDE SEQUENCE [LARGE SCALE GENOMIC DNA]</scope>
    <source>
        <strain evidence="8 9">CLL3-39</strain>
    </source>
</reference>
<evidence type="ECO:0000256" key="4">
    <source>
        <dbReference type="ARBA" id="ARBA00023186"/>
    </source>
</evidence>
<evidence type="ECO:0000313" key="9">
    <source>
        <dbReference type="Proteomes" id="UP000474757"/>
    </source>
</evidence>
<feature type="region of interest" description="Disordered" evidence="6">
    <location>
        <begin position="139"/>
        <end position="176"/>
    </location>
</feature>
<name>A0A6B2JUF7_9RHOB</name>
<dbReference type="Proteomes" id="UP000474757">
    <property type="component" value="Unassembled WGS sequence"/>
</dbReference>
<dbReference type="GO" id="GO:0016151">
    <property type="term" value="F:nickel cation binding"/>
    <property type="evidence" value="ECO:0007669"/>
    <property type="project" value="UniProtKB-UniRule"/>
</dbReference>
<evidence type="ECO:0000256" key="6">
    <source>
        <dbReference type="SAM" id="MobiDB-lite"/>
    </source>
</evidence>
<feature type="domain" description="UreE urease accessory N-terminal" evidence="7">
    <location>
        <begin position="5"/>
        <end position="69"/>
    </location>
</feature>
<keyword evidence="2 5" id="KW-0963">Cytoplasm</keyword>
<evidence type="ECO:0000256" key="1">
    <source>
        <dbReference type="ARBA" id="ARBA00004496"/>
    </source>
</evidence>
<accession>A0A6B2JUF7</accession>
<dbReference type="GO" id="GO:0019627">
    <property type="term" value="P:urea metabolic process"/>
    <property type="evidence" value="ECO:0007669"/>
    <property type="project" value="InterPro"/>
</dbReference>
<evidence type="ECO:0000256" key="2">
    <source>
        <dbReference type="ARBA" id="ARBA00022490"/>
    </source>
</evidence>
<dbReference type="SMART" id="SM00988">
    <property type="entry name" value="UreE_N"/>
    <property type="match status" value="1"/>
</dbReference>
<dbReference type="InterPro" id="IPR004029">
    <property type="entry name" value="UreE_N"/>
</dbReference>
<dbReference type="PIRSF" id="PIRSF036402">
    <property type="entry name" value="Ureas_acces_UreE"/>
    <property type="match status" value="1"/>
</dbReference>
<dbReference type="HAMAP" id="MF_00822">
    <property type="entry name" value="UreE"/>
    <property type="match status" value="1"/>
</dbReference>
<keyword evidence="4 5" id="KW-0143">Chaperone</keyword>
<feature type="compositionally biased region" description="Basic and acidic residues" evidence="6">
    <location>
        <begin position="150"/>
        <end position="176"/>
    </location>
</feature>
<comment type="similarity">
    <text evidence="5">Belongs to the UreE family.</text>
</comment>
<dbReference type="GO" id="GO:0005737">
    <property type="term" value="C:cytoplasm"/>
    <property type="evidence" value="ECO:0007669"/>
    <property type="project" value="UniProtKB-SubCell"/>
</dbReference>
<dbReference type="InterPro" id="IPR007864">
    <property type="entry name" value="UreE_C_dom"/>
</dbReference>
<dbReference type="RefSeq" id="WP_163889590.1">
    <property type="nucleotide sequence ID" value="NZ_JAAFYS010000001.1"/>
</dbReference>
<comment type="subcellular location">
    <subcellularLocation>
        <location evidence="1 5">Cytoplasm</location>
    </subcellularLocation>
</comment>
<comment type="function">
    <text evidence="5">Involved in urease metallocenter assembly. Binds nickel. Probably functions as a nickel donor during metallocenter assembly.</text>
</comment>
<comment type="caution">
    <text evidence="8">The sequence shown here is derived from an EMBL/GenBank/DDBJ whole genome shotgun (WGS) entry which is preliminary data.</text>
</comment>
<dbReference type="GO" id="GO:0065003">
    <property type="term" value="P:protein-containing complex assembly"/>
    <property type="evidence" value="ECO:0007669"/>
    <property type="project" value="InterPro"/>
</dbReference>
<dbReference type="InterPro" id="IPR012406">
    <property type="entry name" value="UreE"/>
</dbReference>
<dbReference type="EMBL" id="JAAGAB010000001">
    <property type="protein sequence ID" value="NDU99803.1"/>
    <property type="molecule type" value="Genomic_DNA"/>
</dbReference>
<dbReference type="Gene3D" id="3.30.70.790">
    <property type="entry name" value="UreE, C-terminal domain"/>
    <property type="match status" value="1"/>
</dbReference>
<dbReference type="Gene3D" id="2.60.260.20">
    <property type="entry name" value="Urease metallochaperone UreE, N-terminal domain"/>
    <property type="match status" value="1"/>
</dbReference>
<keyword evidence="3 5" id="KW-0533">Nickel</keyword>
<evidence type="ECO:0000259" key="7">
    <source>
        <dbReference type="SMART" id="SM00988"/>
    </source>
</evidence>
<dbReference type="GO" id="GO:0006457">
    <property type="term" value="P:protein folding"/>
    <property type="evidence" value="ECO:0007669"/>
    <property type="project" value="InterPro"/>
</dbReference>
<dbReference type="CDD" id="cd00571">
    <property type="entry name" value="UreE"/>
    <property type="match status" value="1"/>
</dbReference>
<sequence>MTDLPPARTHLHPPFEGETADILRLAYEDRLLRRKRVETVAGHRLLIDLPQTVGLAAGDALGLEDGRLVVIEAAEEPLMAAEGEGLARLAWHIGNRHTPCQIEPGRLVLRHDRVLWAMLEGLGAHLTALTGPFTPEGGAYGAGQVMGHSHGHDHDHDHDHGPADAHDHPHDPSHAG</sequence>
<dbReference type="Pfam" id="PF05194">
    <property type="entry name" value="UreE_C"/>
    <property type="match status" value="1"/>
</dbReference>